<feature type="region of interest" description="Disordered" evidence="1">
    <location>
        <begin position="151"/>
        <end position="243"/>
    </location>
</feature>
<organism evidence="3 4">
    <name type="scientific">Trichuris muris</name>
    <name type="common">Mouse whipworm</name>
    <dbReference type="NCBI Taxonomy" id="70415"/>
    <lineage>
        <taxon>Eukaryota</taxon>
        <taxon>Metazoa</taxon>
        <taxon>Ecdysozoa</taxon>
        <taxon>Nematoda</taxon>
        <taxon>Enoplea</taxon>
        <taxon>Dorylaimia</taxon>
        <taxon>Trichinellida</taxon>
        <taxon>Trichuridae</taxon>
        <taxon>Trichuris</taxon>
    </lineage>
</organism>
<dbReference type="STRING" id="70415.A0A5S6QPH6"/>
<dbReference type="GO" id="GO:0003676">
    <property type="term" value="F:nucleic acid binding"/>
    <property type="evidence" value="ECO:0007669"/>
    <property type="project" value="InterPro"/>
</dbReference>
<accession>A0A5S6QPH6</accession>
<proteinExistence type="predicted"/>
<dbReference type="SUPFAM" id="SSF53098">
    <property type="entry name" value="Ribonuclease H-like"/>
    <property type="match status" value="1"/>
</dbReference>
<feature type="domain" description="Integrase catalytic" evidence="2">
    <location>
        <begin position="1"/>
        <end position="68"/>
    </location>
</feature>
<name>A0A5S6QPH6_TRIMR</name>
<dbReference type="Gene3D" id="3.30.420.10">
    <property type="entry name" value="Ribonuclease H-like superfamily/Ribonuclease H"/>
    <property type="match status" value="1"/>
</dbReference>
<dbReference type="GO" id="GO:0015074">
    <property type="term" value="P:DNA integration"/>
    <property type="evidence" value="ECO:0007669"/>
    <property type="project" value="InterPro"/>
</dbReference>
<evidence type="ECO:0000313" key="4">
    <source>
        <dbReference type="WBParaSite" id="TMUE_2000008777.1"/>
    </source>
</evidence>
<dbReference type="InterPro" id="IPR057670">
    <property type="entry name" value="SH3_retrovirus"/>
</dbReference>
<evidence type="ECO:0000259" key="2">
    <source>
        <dbReference type="PROSITE" id="PS50994"/>
    </source>
</evidence>
<dbReference type="Pfam" id="PF25597">
    <property type="entry name" value="SH3_retrovirus"/>
    <property type="match status" value="1"/>
</dbReference>
<dbReference type="InterPro" id="IPR039537">
    <property type="entry name" value="Retrotran_Ty1/copia-like"/>
</dbReference>
<dbReference type="PROSITE" id="PS50994">
    <property type="entry name" value="INTEGRASE"/>
    <property type="match status" value="1"/>
</dbReference>
<sequence length="243" mass="27652">MVYTTQQNGIAERVNRTLMDLVRSTLSSTHLPKNAWAELTNTAAYIRNRVTSRHNELKTPFEQWFKRKPSIRHLRVCGCEVIVHVPKPKRNSKLTPRARSGVLVGYAINGKGWRIWMEDTQEVIESRDCVFKENNINMKALDQTFPNVQNGYPRLYFPEEKPNELPNEGEAQAQEGSNDSESRSGEPLGIEDPPKTSGKQQERSHPMKLRDRKDGLSSNKEVLPSLHEPKNSSCAYDADGTVH</sequence>
<dbReference type="InterPro" id="IPR012337">
    <property type="entry name" value="RNaseH-like_sf"/>
</dbReference>
<dbReference type="InterPro" id="IPR036397">
    <property type="entry name" value="RNaseH_sf"/>
</dbReference>
<dbReference type="PANTHER" id="PTHR42648">
    <property type="entry name" value="TRANSPOSASE, PUTATIVE-RELATED"/>
    <property type="match status" value="1"/>
</dbReference>
<evidence type="ECO:0000256" key="1">
    <source>
        <dbReference type="SAM" id="MobiDB-lite"/>
    </source>
</evidence>
<dbReference type="PANTHER" id="PTHR42648:SF28">
    <property type="entry name" value="TRANSPOSON-ENCODED PROTEIN WITH RIBONUCLEASE H-LIKE AND RETROVIRUS ZINC FINGER-LIKE DOMAINS"/>
    <property type="match status" value="1"/>
</dbReference>
<protein>
    <submittedName>
        <fullName evidence="4">Integrase catalytic domain-containing protein</fullName>
    </submittedName>
</protein>
<reference evidence="4" key="1">
    <citation type="submission" date="2019-12" db="UniProtKB">
        <authorList>
            <consortium name="WormBaseParasite"/>
        </authorList>
    </citation>
    <scope>IDENTIFICATION</scope>
</reference>
<dbReference type="InterPro" id="IPR001584">
    <property type="entry name" value="Integrase_cat-core"/>
</dbReference>
<feature type="compositionally biased region" description="Basic and acidic residues" evidence="1">
    <location>
        <begin position="200"/>
        <end position="215"/>
    </location>
</feature>
<dbReference type="Proteomes" id="UP000046395">
    <property type="component" value="Unassembled WGS sequence"/>
</dbReference>
<dbReference type="AlphaFoldDB" id="A0A5S6QPH6"/>
<dbReference type="WBParaSite" id="TMUE_2000008777.1">
    <property type="protein sequence ID" value="TMUE_2000008777.1"/>
    <property type="gene ID" value="WBGene00300402"/>
</dbReference>
<keyword evidence="3" id="KW-1185">Reference proteome</keyword>
<evidence type="ECO:0000313" key="3">
    <source>
        <dbReference type="Proteomes" id="UP000046395"/>
    </source>
</evidence>